<name>A0A7W5A0Z9_9ACTN</name>
<keyword evidence="4 6" id="KW-0720">Serine protease</keyword>
<dbReference type="GO" id="GO:0004252">
    <property type="term" value="F:serine-type endopeptidase activity"/>
    <property type="evidence" value="ECO:0007669"/>
    <property type="project" value="UniProtKB-UniRule"/>
</dbReference>
<feature type="active site" description="Charge relay system" evidence="5 6">
    <location>
        <position position="170"/>
    </location>
</feature>
<keyword evidence="12" id="KW-1185">Reference proteome</keyword>
<dbReference type="EMBL" id="JACHXG010000001">
    <property type="protein sequence ID" value="MBB3087658.1"/>
    <property type="molecule type" value="Genomic_DNA"/>
</dbReference>
<dbReference type="Proteomes" id="UP000577707">
    <property type="component" value="Unassembled WGS sequence"/>
</dbReference>
<feature type="active site" description="Charge relay system" evidence="5 6">
    <location>
        <position position="228"/>
    </location>
</feature>
<dbReference type="InterPro" id="IPR050131">
    <property type="entry name" value="Peptidase_S8_subtilisin-like"/>
</dbReference>
<dbReference type="PANTHER" id="PTHR43806:SF11">
    <property type="entry name" value="CEREVISIN-RELATED"/>
    <property type="match status" value="1"/>
</dbReference>
<dbReference type="InterPro" id="IPR036852">
    <property type="entry name" value="Peptidase_S8/S53_dom_sf"/>
</dbReference>
<feature type="compositionally biased region" description="Basic and acidic residues" evidence="8">
    <location>
        <begin position="108"/>
        <end position="121"/>
    </location>
</feature>
<dbReference type="PANTHER" id="PTHR43806">
    <property type="entry name" value="PEPTIDASE S8"/>
    <property type="match status" value="1"/>
</dbReference>
<dbReference type="InterPro" id="IPR000209">
    <property type="entry name" value="Peptidase_S8/S53_dom"/>
</dbReference>
<dbReference type="Pfam" id="PF00082">
    <property type="entry name" value="Peptidase_S8"/>
    <property type="match status" value="1"/>
</dbReference>
<keyword evidence="9" id="KW-0732">Signal</keyword>
<evidence type="ECO:0000256" key="3">
    <source>
        <dbReference type="ARBA" id="ARBA00022801"/>
    </source>
</evidence>
<evidence type="ECO:0000313" key="11">
    <source>
        <dbReference type="EMBL" id="MBB3087658.1"/>
    </source>
</evidence>
<keyword evidence="3 6" id="KW-0378">Hydrolase</keyword>
<dbReference type="PROSITE" id="PS00138">
    <property type="entry name" value="SUBTILASE_SER"/>
    <property type="match status" value="1"/>
</dbReference>
<dbReference type="AlphaFoldDB" id="A0A7W5A0Z9"/>
<dbReference type="InterPro" id="IPR015500">
    <property type="entry name" value="Peptidase_S8_subtilisin-rel"/>
</dbReference>
<evidence type="ECO:0000256" key="1">
    <source>
        <dbReference type="ARBA" id="ARBA00011073"/>
    </source>
</evidence>
<dbReference type="InterPro" id="IPR023828">
    <property type="entry name" value="Peptidase_S8_Ser-AS"/>
</dbReference>
<accession>A0A7W5A0Z9</accession>
<dbReference type="Gene3D" id="3.40.50.200">
    <property type="entry name" value="Peptidase S8/S53 domain"/>
    <property type="match status" value="1"/>
</dbReference>
<feature type="active site" description="Charge relay system" evidence="5 6">
    <location>
        <position position="478"/>
    </location>
</feature>
<evidence type="ECO:0000256" key="4">
    <source>
        <dbReference type="ARBA" id="ARBA00022825"/>
    </source>
</evidence>
<feature type="domain" description="Peptidase S8/S53" evidence="10">
    <location>
        <begin position="161"/>
        <end position="522"/>
    </location>
</feature>
<keyword evidence="2 6" id="KW-0645">Protease</keyword>
<evidence type="ECO:0000259" key="10">
    <source>
        <dbReference type="Pfam" id="PF00082"/>
    </source>
</evidence>
<evidence type="ECO:0000256" key="5">
    <source>
        <dbReference type="PIRSR" id="PIRSR615500-1"/>
    </source>
</evidence>
<reference evidence="11 12" key="1">
    <citation type="submission" date="2020-08" db="EMBL/GenBank/DDBJ databases">
        <title>Genomic Encyclopedia of Type Strains, Phase III (KMG-III): the genomes of soil and plant-associated and newly described type strains.</title>
        <authorList>
            <person name="Whitman W."/>
        </authorList>
    </citation>
    <scope>NUCLEOTIDE SEQUENCE [LARGE SCALE GENOMIC DNA]</scope>
    <source>
        <strain evidence="11 12">CECT 3302</strain>
    </source>
</reference>
<organism evidence="11 12">
    <name type="scientific">Nocardioides albus</name>
    <dbReference type="NCBI Taxonomy" id="1841"/>
    <lineage>
        <taxon>Bacteria</taxon>
        <taxon>Bacillati</taxon>
        <taxon>Actinomycetota</taxon>
        <taxon>Actinomycetes</taxon>
        <taxon>Propionibacteriales</taxon>
        <taxon>Nocardioidaceae</taxon>
        <taxon>Nocardioides</taxon>
    </lineage>
</organism>
<evidence type="ECO:0000313" key="12">
    <source>
        <dbReference type="Proteomes" id="UP000577707"/>
    </source>
</evidence>
<dbReference type="RefSeq" id="WP_183542036.1">
    <property type="nucleotide sequence ID" value="NZ_BMQT01000001.1"/>
</dbReference>
<evidence type="ECO:0000256" key="7">
    <source>
        <dbReference type="RuleBase" id="RU003355"/>
    </source>
</evidence>
<feature type="signal peptide" evidence="9">
    <location>
        <begin position="1"/>
        <end position="22"/>
    </location>
</feature>
<evidence type="ECO:0000256" key="2">
    <source>
        <dbReference type="ARBA" id="ARBA00022670"/>
    </source>
</evidence>
<proteinExistence type="inferred from homology"/>
<comment type="caution">
    <text evidence="11">The sequence shown here is derived from an EMBL/GenBank/DDBJ whole genome shotgun (WGS) entry which is preliminary data.</text>
</comment>
<evidence type="ECO:0000256" key="6">
    <source>
        <dbReference type="PROSITE-ProRule" id="PRU01240"/>
    </source>
</evidence>
<feature type="chain" id="PRO_5030848089" evidence="9">
    <location>
        <begin position="23"/>
        <end position="571"/>
    </location>
</feature>
<dbReference type="InterPro" id="IPR022398">
    <property type="entry name" value="Peptidase_S8_His-AS"/>
</dbReference>
<dbReference type="InterPro" id="IPR023827">
    <property type="entry name" value="Peptidase_S8_Asp-AS"/>
</dbReference>
<evidence type="ECO:0000256" key="8">
    <source>
        <dbReference type="SAM" id="MobiDB-lite"/>
    </source>
</evidence>
<dbReference type="SUPFAM" id="SSF52743">
    <property type="entry name" value="Subtilisin-like"/>
    <property type="match status" value="1"/>
</dbReference>
<dbReference type="GO" id="GO:0006508">
    <property type="term" value="P:proteolysis"/>
    <property type="evidence" value="ECO:0007669"/>
    <property type="project" value="UniProtKB-KW"/>
</dbReference>
<evidence type="ECO:0000256" key="9">
    <source>
        <dbReference type="SAM" id="SignalP"/>
    </source>
</evidence>
<protein>
    <submittedName>
        <fullName evidence="11">Subtilisin family serine protease</fullName>
    </submittedName>
</protein>
<dbReference type="PROSITE" id="PS51892">
    <property type="entry name" value="SUBTILASE"/>
    <property type="match status" value="1"/>
</dbReference>
<dbReference type="PRINTS" id="PR00723">
    <property type="entry name" value="SUBTILISIN"/>
</dbReference>
<feature type="region of interest" description="Disordered" evidence="8">
    <location>
        <begin position="98"/>
        <end position="142"/>
    </location>
</feature>
<sequence>MRRLLTGATAVALGVTGTLVMASSGNATSDQEVRYVVAYAEGSSAADARAAVKAAGGEIVSENSAIGVATVTAGEGFAKAANASDALVGAAQDRAVGATTPDAANKARKQEVSKVETEFRSGAKGTSPKAPKPKGPSEPLSGLQWDMEQIDAAAANKTERGKGVRVGIMDTGVDGSHPDIAPNFDAELSRNFTTDIPVDANGATVDGPCAEEPDASCEDAADVDENGHGTHVASTIASPVNGVGITGVAPQADIVNLRVGQDSGYFFLQPSVDALTYAGSNGIDVVNMSYYVDPWLFNCTSHPADSAEDRAEQATIITAMQRGLDYARSRGVTLVAAAGNQAIDYTKPQTDASSPDFASEPGEAAYVRDMLDPESCVSMPTEGNGVIAVSATGQSERKSYYSSYGDGFVDVAAPGGDAYDTADGKRDYAANILAAYPYDLAVAEGAIDPATGEVLVPWAVSDCSSGECSYYQYLQGTSMASPHAAGVAALIVGKYGKRDRSGKTLSPAKVEKILSKSATDKACPTPADFTYVRHLPDGTTSTSTHTCEGGEAPNGFYGSGIVNAKAAVGKR</sequence>
<gene>
    <name evidence="11" type="ORF">FHS12_000581</name>
</gene>
<dbReference type="PROSITE" id="PS00136">
    <property type="entry name" value="SUBTILASE_ASP"/>
    <property type="match status" value="1"/>
</dbReference>
<comment type="similarity">
    <text evidence="1 6 7">Belongs to the peptidase S8 family.</text>
</comment>
<dbReference type="PROSITE" id="PS00137">
    <property type="entry name" value="SUBTILASE_HIS"/>
    <property type="match status" value="1"/>
</dbReference>